<name>A0ACB9ZR15_CATRO</name>
<evidence type="ECO:0000313" key="1">
    <source>
        <dbReference type="EMBL" id="KAI5649809.1"/>
    </source>
</evidence>
<gene>
    <name evidence="1" type="ORF">M9H77_35814</name>
</gene>
<sequence length="297" mass="34036">MKATIASSACCLLLLHPNQNPNHHSASTLLLTLPPQNQQKWHWRLPIPPPKLTFTPVSLPTQDFLVRPLWISRARKWDSNSESFRTHNFDYGYDDDDQIDDTSEQWDDVLEDYIDSIWIFKVFRSYGWMLPFIIIPLLLATGPKAFLLALAVPLGQSTFSFAIQRMVGKRPSKSKSKSRSTKRSHAPSSRFVRREKENDTRNQRNRRVKMGYQSWVPQDEDLKDASDKDVPNYGGWDELINLGLQSSAQTTGGSSNKRPSSEEESSLSSRMSKSDTPLLLRLLISVFPFFSSWTKML</sequence>
<comment type="caution">
    <text evidence="1">The sequence shown here is derived from an EMBL/GenBank/DDBJ whole genome shotgun (WGS) entry which is preliminary data.</text>
</comment>
<reference evidence="2" key="1">
    <citation type="journal article" date="2023" name="Nat. Plants">
        <title>Single-cell RNA sequencing provides a high-resolution roadmap for understanding the multicellular compartmentation of specialized metabolism.</title>
        <authorList>
            <person name="Sun S."/>
            <person name="Shen X."/>
            <person name="Li Y."/>
            <person name="Li Y."/>
            <person name="Wang S."/>
            <person name="Li R."/>
            <person name="Zhang H."/>
            <person name="Shen G."/>
            <person name="Guo B."/>
            <person name="Wei J."/>
            <person name="Xu J."/>
            <person name="St-Pierre B."/>
            <person name="Chen S."/>
            <person name="Sun C."/>
        </authorList>
    </citation>
    <scope>NUCLEOTIDE SEQUENCE [LARGE SCALE GENOMIC DNA]</scope>
</reference>
<keyword evidence="2" id="KW-1185">Reference proteome</keyword>
<organism evidence="1 2">
    <name type="scientific">Catharanthus roseus</name>
    <name type="common">Madagascar periwinkle</name>
    <name type="synonym">Vinca rosea</name>
    <dbReference type="NCBI Taxonomy" id="4058"/>
    <lineage>
        <taxon>Eukaryota</taxon>
        <taxon>Viridiplantae</taxon>
        <taxon>Streptophyta</taxon>
        <taxon>Embryophyta</taxon>
        <taxon>Tracheophyta</taxon>
        <taxon>Spermatophyta</taxon>
        <taxon>Magnoliopsida</taxon>
        <taxon>eudicotyledons</taxon>
        <taxon>Gunneridae</taxon>
        <taxon>Pentapetalae</taxon>
        <taxon>asterids</taxon>
        <taxon>lamiids</taxon>
        <taxon>Gentianales</taxon>
        <taxon>Apocynaceae</taxon>
        <taxon>Rauvolfioideae</taxon>
        <taxon>Vinceae</taxon>
        <taxon>Catharanthinae</taxon>
        <taxon>Catharanthus</taxon>
    </lineage>
</organism>
<accession>A0ACB9ZR15</accession>
<evidence type="ECO:0000313" key="2">
    <source>
        <dbReference type="Proteomes" id="UP001060085"/>
    </source>
</evidence>
<dbReference type="Proteomes" id="UP001060085">
    <property type="component" value="Linkage Group LG08"/>
</dbReference>
<proteinExistence type="predicted"/>
<dbReference type="EMBL" id="CM044708">
    <property type="protein sequence ID" value="KAI5649809.1"/>
    <property type="molecule type" value="Genomic_DNA"/>
</dbReference>
<protein>
    <submittedName>
        <fullName evidence="1">Uncharacterized protein</fullName>
    </submittedName>
</protein>